<evidence type="ECO:0000313" key="2">
    <source>
        <dbReference type="Proteomes" id="UP000233469"/>
    </source>
</evidence>
<dbReference type="Proteomes" id="UP000233469">
    <property type="component" value="Unassembled WGS sequence"/>
</dbReference>
<dbReference type="AlphaFoldDB" id="A0A2N1NTH5"/>
<gene>
    <name evidence="1" type="ORF">RhiirC2_771647</name>
</gene>
<organism evidence="1 2">
    <name type="scientific">Rhizophagus irregularis</name>
    <dbReference type="NCBI Taxonomy" id="588596"/>
    <lineage>
        <taxon>Eukaryota</taxon>
        <taxon>Fungi</taxon>
        <taxon>Fungi incertae sedis</taxon>
        <taxon>Mucoromycota</taxon>
        <taxon>Glomeromycotina</taxon>
        <taxon>Glomeromycetes</taxon>
        <taxon>Glomerales</taxon>
        <taxon>Glomeraceae</taxon>
        <taxon>Rhizophagus</taxon>
    </lineage>
</organism>
<proteinExistence type="predicted"/>
<protein>
    <submittedName>
        <fullName evidence="1">Uncharacterized protein</fullName>
    </submittedName>
</protein>
<reference evidence="1 2" key="2">
    <citation type="submission" date="2017-10" db="EMBL/GenBank/DDBJ databases">
        <title>Extensive intraspecific genome diversity in a model arbuscular mycorrhizal fungus.</title>
        <authorList>
            <person name="Chen E.C.H."/>
            <person name="Morin E."/>
            <person name="Baudet D."/>
            <person name="Noel J."/>
            <person name="Ndikumana S."/>
            <person name="Charron P."/>
            <person name="St-Onge C."/>
            <person name="Giorgi J."/>
            <person name="Grigoriev I.V."/>
            <person name="Roux C."/>
            <person name="Martin F.M."/>
            <person name="Corradi N."/>
        </authorList>
    </citation>
    <scope>NUCLEOTIDE SEQUENCE [LARGE SCALE GENOMIC DNA]</scope>
    <source>
        <strain evidence="1 2">C2</strain>
    </source>
</reference>
<accession>A0A2N1NTH5</accession>
<evidence type="ECO:0000313" key="1">
    <source>
        <dbReference type="EMBL" id="PKK77190.1"/>
    </source>
</evidence>
<reference evidence="1 2" key="1">
    <citation type="submission" date="2016-04" db="EMBL/GenBank/DDBJ databases">
        <title>Genome analyses suggest a sexual origin of heterokaryosis in a supposedly ancient asexual fungus.</title>
        <authorList>
            <person name="Ropars J."/>
            <person name="Sedzielewska K."/>
            <person name="Noel J."/>
            <person name="Charron P."/>
            <person name="Farinelli L."/>
            <person name="Marton T."/>
            <person name="Kruger M."/>
            <person name="Pelin A."/>
            <person name="Brachmann A."/>
            <person name="Corradi N."/>
        </authorList>
    </citation>
    <scope>NUCLEOTIDE SEQUENCE [LARGE SCALE GENOMIC DNA]</scope>
    <source>
        <strain evidence="1 2">C2</strain>
    </source>
</reference>
<name>A0A2N1NTH5_9GLOM</name>
<dbReference type="EMBL" id="LLXL01000143">
    <property type="protein sequence ID" value="PKK77190.1"/>
    <property type="molecule type" value="Genomic_DNA"/>
</dbReference>
<sequence length="69" mass="8029">MTLRLLIFMKEFSEFISKVNLKYKERIGIAVSEGVDNYRLREKSTKKAFQVSNILFTLGKLLKLNISLC</sequence>
<comment type="caution">
    <text evidence="1">The sequence shown here is derived from an EMBL/GenBank/DDBJ whole genome shotgun (WGS) entry which is preliminary data.</text>
</comment>
<dbReference type="VEuPathDB" id="FungiDB:RhiirFUN_019371"/>